<feature type="transmembrane region" description="Helical" evidence="9">
    <location>
        <begin position="81"/>
        <end position="99"/>
    </location>
</feature>
<dbReference type="Pfam" id="PF03186">
    <property type="entry name" value="CobD_Cbib"/>
    <property type="match status" value="1"/>
</dbReference>
<proteinExistence type="inferred from homology"/>
<evidence type="ECO:0000256" key="6">
    <source>
        <dbReference type="ARBA" id="ARBA00022692"/>
    </source>
</evidence>
<protein>
    <recommendedName>
        <fullName evidence="9">Cobalamin biosynthesis protein CobD</fullName>
    </recommendedName>
</protein>
<dbReference type="GO" id="GO:0009236">
    <property type="term" value="P:cobalamin biosynthetic process"/>
    <property type="evidence" value="ECO:0007669"/>
    <property type="project" value="UniProtKB-UniRule"/>
</dbReference>
<dbReference type="HAMAP" id="MF_00024">
    <property type="entry name" value="CobD_CbiB"/>
    <property type="match status" value="1"/>
</dbReference>
<dbReference type="NCBIfam" id="TIGR00380">
    <property type="entry name" value="cobal_cbiB"/>
    <property type="match status" value="1"/>
</dbReference>
<dbReference type="Proteomes" id="UP000187891">
    <property type="component" value="Unassembled WGS sequence"/>
</dbReference>
<dbReference type="EMBL" id="FMUE01000008">
    <property type="protein sequence ID" value="SCX30103.1"/>
    <property type="molecule type" value="Genomic_DNA"/>
</dbReference>
<feature type="transmembrane region" description="Helical" evidence="9">
    <location>
        <begin position="303"/>
        <end position="320"/>
    </location>
</feature>
<evidence type="ECO:0000256" key="7">
    <source>
        <dbReference type="ARBA" id="ARBA00022989"/>
    </source>
</evidence>
<dbReference type="GO" id="GO:0005886">
    <property type="term" value="C:plasma membrane"/>
    <property type="evidence" value="ECO:0007669"/>
    <property type="project" value="UniProtKB-SubCell"/>
</dbReference>
<name>A0A1R3TVL1_9HYPH</name>
<keyword evidence="7 9" id="KW-1133">Transmembrane helix</keyword>
<comment type="caution">
    <text evidence="9">Lacks conserved residue(s) required for the propagation of feature annotation.</text>
</comment>
<evidence type="ECO:0000256" key="3">
    <source>
        <dbReference type="ARBA" id="ARBA00006263"/>
    </source>
</evidence>
<dbReference type="STRING" id="1907666.DSM25559_3482"/>
<feature type="transmembrane region" description="Helical" evidence="9">
    <location>
        <begin position="56"/>
        <end position="75"/>
    </location>
</feature>
<sequence>MFFALAFLSLLIERLVGYPDWLFKRIGHPVTWIGSLIALLDKKWNRESDSFSRRKGMGVAALIIFLASTVLIAWVLQSTLLWLPLGLLIVAVLGASLPAQKSLEQHVAAVALALERDGIEGGRKAVSMIVGRDPEKLDEAAVCRAAIESLAENFSDGIVAPSLWLGLLGLPGGAGYKAINTADSMIGHRSARHEAFGWASARLDDLVNLPASRLTGLLFVLSAFFVKGASPREGMNAVFRDAQHHRSPNAGWPEAALAGVLGFALAGPRSYGGQMIQARFMGEGGRRDLTAADIRRALKLTRVADAMLIGLFGAIAAVIAL</sequence>
<organism evidence="10 11">
    <name type="scientific">Agrobacterium rosae</name>
    <dbReference type="NCBI Taxonomy" id="1972867"/>
    <lineage>
        <taxon>Bacteria</taxon>
        <taxon>Pseudomonadati</taxon>
        <taxon>Pseudomonadota</taxon>
        <taxon>Alphaproteobacteria</taxon>
        <taxon>Hyphomicrobiales</taxon>
        <taxon>Rhizobiaceae</taxon>
        <taxon>Rhizobium/Agrobacterium group</taxon>
        <taxon>Agrobacterium</taxon>
    </lineage>
</organism>
<evidence type="ECO:0000313" key="10">
    <source>
        <dbReference type="EMBL" id="SCX30103.1"/>
    </source>
</evidence>
<accession>A0A1R3TVL1</accession>
<dbReference type="PANTHER" id="PTHR34308:SF1">
    <property type="entry name" value="COBALAMIN BIOSYNTHESIS PROTEIN CBIB"/>
    <property type="match status" value="1"/>
</dbReference>
<dbReference type="GO" id="GO:0048472">
    <property type="term" value="F:threonine-phosphate decarboxylase activity"/>
    <property type="evidence" value="ECO:0007669"/>
    <property type="project" value="InterPro"/>
</dbReference>
<dbReference type="InterPro" id="IPR004485">
    <property type="entry name" value="Cobalamin_biosynth_CobD/CbiB"/>
</dbReference>
<dbReference type="UniPathway" id="UPA00148"/>
<comment type="subcellular location">
    <subcellularLocation>
        <location evidence="1 9">Cell membrane</location>
        <topology evidence="1 9">Multi-pass membrane protein</topology>
    </subcellularLocation>
</comment>
<dbReference type="AlphaFoldDB" id="A0A1R3TVL1"/>
<keyword evidence="6 9" id="KW-0812">Transmembrane</keyword>
<dbReference type="GO" id="GO:0015420">
    <property type="term" value="F:ABC-type vitamin B12 transporter activity"/>
    <property type="evidence" value="ECO:0007669"/>
    <property type="project" value="UniProtKB-UniRule"/>
</dbReference>
<evidence type="ECO:0000256" key="1">
    <source>
        <dbReference type="ARBA" id="ARBA00004651"/>
    </source>
</evidence>
<evidence type="ECO:0000313" key="11">
    <source>
        <dbReference type="Proteomes" id="UP000187891"/>
    </source>
</evidence>
<evidence type="ECO:0000256" key="4">
    <source>
        <dbReference type="ARBA" id="ARBA00022475"/>
    </source>
</evidence>
<evidence type="ECO:0000256" key="5">
    <source>
        <dbReference type="ARBA" id="ARBA00022573"/>
    </source>
</evidence>
<gene>
    <name evidence="9" type="primary">cobD</name>
    <name evidence="10" type="ORF">DSM25559_3482</name>
</gene>
<comment type="function">
    <text evidence="9">Converts cobyric acid to cobinamide by the addition of aminopropanol on the F carboxylic group.</text>
</comment>
<keyword evidence="5 9" id="KW-0169">Cobalamin biosynthesis</keyword>
<dbReference type="RefSeq" id="WP_077121539.1">
    <property type="nucleotide sequence ID" value="NZ_FMUE01000008.1"/>
</dbReference>
<comment type="similarity">
    <text evidence="3 9">Belongs to the CobD/CbiB family.</text>
</comment>
<reference evidence="11" key="1">
    <citation type="submission" date="2016-10" db="EMBL/GenBank/DDBJ databases">
        <authorList>
            <person name="Wibberg D."/>
        </authorList>
    </citation>
    <scope>NUCLEOTIDE SEQUENCE [LARGE SCALE GENOMIC DNA]</scope>
</reference>
<dbReference type="PANTHER" id="PTHR34308">
    <property type="entry name" value="COBALAMIN BIOSYNTHESIS PROTEIN CBIB"/>
    <property type="match status" value="1"/>
</dbReference>
<evidence type="ECO:0000256" key="9">
    <source>
        <dbReference type="HAMAP-Rule" id="MF_00024"/>
    </source>
</evidence>
<evidence type="ECO:0000256" key="8">
    <source>
        <dbReference type="ARBA" id="ARBA00023136"/>
    </source>
</evidence>
<keyword evidence="4 9" id="KW-1003">Cell membrane</keyword>
<evidence type="ECO:0000256" key="2">
    <source>
        <dbReference type="ARBA" id="ARBA00004953"/>
    </source>
</evidence>
<keyword evidence="8 9" id="KW-0472">Membrane</keyword>
<comment type="pathway">
    <text evidence="2 9">Cofactor biosynthesis; adenosylcobalamin biosynthesis.</text>
</comment>